<accession>A0A6J5U353</accession>
<dbReference type="Gene3D" id="2.20.25.80">
    <property type="entry name" value="WRKY domain"/>
    <property type="match status" value="1"/>
</dbReference>
<organism evidence="9 10">
    <name type="scientific">Prunus armeniaca</name>
    <name type="common">Apricot</name>
    <name type="synonym">Armeniaca vulgaris</name>
    <dbReference type="NCBI Taxonomy" id="36596"/>
    <lineage>
        <taxon>Eukaryota</taxon>
        <taxon>Viridiplantae</taxon>
        <taxon>Streptophyta</taxon>
        <taxon>Embryophyta</taxon>
        <taxon>Tracheophyta</taxon>
        <taxon>Spermatophyta</taxon>
        <taxon>Magnoliopsida</taxon>
        <taxon>eudicotyledons</taxon>
        <taxon>Gunneridae</taxon>
        <taxon>Pentapetalae</taxon>
        <taxon>rosids</taxon>
        <taxon>fabids</taxon>
        <taxon>Rosales</taxon>
        <taxon>Rosaceae</taxon>
        <taxon>Amygdaloideae</taxon>
        <taxon>Amygdaleae</taxon>
        <taxon>Prunus</taxon>
    </lineage>
</organism>
<dbReference type="Proteomes" id="UP000507222">
    <property type="component" value="Unassembled WGS sequence"/>
</dbReference>
<keyword evidence="4" id="KW-0804">Transcription</keyword>
<evidence type="ECO:0000259" key="8">
    <source>
        <dbReference type="PROSITE" id="PS50811"/>
    </source>
</evidence>
<dbReference type="AlphaFoldDB" id="A0A6J5U353"/>
<evidence type="ECO:0000256" key="3">
    <source>
        <dbReference type="ARBA" id="ARBA00023125"/>
    </source>
</evidence>
<dbReference type="GO" id="GO:0005634">
    <property type="term" value="C:nucleus"/>
    <property type="evidence" value="ECO:0007669"/>
    <property type="project" value="UniProtKB-SubCell"/>
</dbReference>
<dbReference type="InterPro" id="IPR036576">
    <property type="entry name" value="WRKY_dom_sf"/>
</dbReference>
<proteinExistence type="inferred from homology"/>
<dbReference type="Pfam" id="PF03106">
    <property type="entry name" value="WRKY"/>
    <property type="match status" value="1"/>
</dbReference>
<evidence type="ECO:0000256" key="7">
    <source>
        <dbReference type="SAM" id="MobiDB-lite"/>
    </source>
</evidence>
<dbReference type="SUPFAM" id="SSF118290">
    <property type="entry name" value="WRKY DNA-binding domain"/>
    <property type="match status" value="1"/>
</dbReference>
<reference evidence="9 10" key="1">
    <citation type="submission" date="2020-05" db="EMBL/GenBank/DDBJ databases">
        <authorList>
            <person name="Campoy J."/>
            <person name="Schneeberger K."/>
            <person name="Spophaly S."/>
        </authorList>
    </citation>
    <scope>NUCLEOTIDE SEQUENCE [LARGE SCALE GENOMIC DNA]</scope>
    <source>
        <strain evidence="9">PruArmRojPasFocal</strain>
    </source>
</reference>
<feature type="compositionally biased region" description="Low complexity" evidence="7">
    <location>
        <begin position="277"/>
        <end position="290"/>
    </location>
</feature>
<evidence type="ECO:0000256" key="5">
    <source>
        <dbReference type="ARBA" id="ARBA00023242"/>
    </source>
</evidence>
<evidence type="ECO:0000313" key="10">
    <source>
        <dbReference type="Proteomes" id="UP000507222"/>
    </source>
</evidence>
<name>A0A6J5U353_PRUAR</name>
<dbReference type="PANTHER" id="PTHR32096">
    <property type="entry name" value="WRKY TRANSCRIPTION FACTOR 30-RELATED-RELATED"/>
    <property type="match status" value="1"/>
</dbReference>
<feature type="compositionally biased region" description="Polar residues" evidence="7">
    <location>
        <begin position="256"/>
        <end position="276"/>
    </location>
</feature>
<dbReference type="SMART" id="SM00774">
    <property type="entry name" value="WRKY"/>
    <property type="match status" value="1"/>
</dbReference>
<dbReference type="GO" id="GO:0000976">
    <property type="term" value="F:transcription cis-regulatory region binding"/>
    <property type="evidence" value="ECO:0007669"/>
    <property type="project" value="TreeGrafter"/>
</dbReference>
<gene>
    <name evidence="9" type="ORF">CURHAP_LOCUS16052</name>
</gene>
<evidence type="ECO:0000256" key="2">
    <source>
        <dbReference type="ARBA" id="ARBA00023015"/>
    </source>
</evidence>
<evidence type="ECO:0000256" key="6">
    <source>
        <dbReference type="ARBA" id="ARBA00060761"/>
    </source>
</evidence>
<dbReference type="InterPro" id="IPR003657">
    <property type="entry name" value="WRKY_dom"/>
</dbReference>
<dbReference type="PROSITE" id="PS50811">
    <property type="entry name" value="WRKY"/>
    <property type="match status" value="1"/>
</dbReference>
<evidence type="ECO:0000256" key="4">
    <source>
        <dbReference type="ARBA" id="ARBA00023163"/>
    </source>
</evidence>
<comment type="similarity">
    <text evidence="6">Belongs to the WRKY group II-e family.</text>
</comment>
<keyword evidence="3" id="KW-0238">DNA-binding</keyword>
<dbReference type="EMBL" id="CAEKDK010000002">
    <property type="protein sequence ID" value="CAB4270087.1"/>
    <property type="molecule type" value="Genomic_DNA"/>
</dbReference>
<feature type="domain" description="WRKY" evidence="8">
    <location>
        <begin position="188"/>
        <end position="254"/>
    </location>
</feature>
<dbReference type="PANTHER" id="PTHR32096:SF61">
    <property type="entry name" value="WRKY TRANSCRIPTION FACTOR 22"/>
    <property type="match status" value="1"/>
</dbReference>
<feature type="compositionally biased region" description="Low complexity" evidence="7">
    <location>
        <begin position="110"/>
        <end position="153"/>
    </location>
</feature>
<evidence type="ECO:0000256" key="1">
    <source>
        <dbReference type="ARBA" id="ARBA00004123"/>
    </source>
</evidence>
<feature type="region of interest" description="Disordered" evidence="7">
    <location>
        <begin position="96"/>
        <end position="160"/>
    </location>
</feature>
<dbReference type="InterPro" id="IPR044810">
    <property type="entry name" value="WRKY_plant"/>
</dbReference>
<comment type="subcellular location">
    <subcellularLocation>
        <location evidence="1">Nucleus</location>
    </subcellularLocation>
</comment>
<dbReference type="GO" id="GO:0003700">
    <property type="term" value="F:DNA-binding transcription factor activity"/>
    <property type="evidence" value="ECO:0007669"/>
    <property type="project" value="InterPro"/>
</dbReference>
<sequence length="370" mass="40615">MEDDWDLQAVVRGCSTGTTTSNRSTATTNSNNSTCFKISNFHSSPAFSSSFGTATLQPGLQQQQFQVLFSLPDPIKPRNAIEDLHELYKPFFPKSQPPLSSQITPPPNLSPLTSLTPLTAPKDQTHPIQQHQHQTTTSNNNNNNNNSNSPSHHLILFPPPPPHDPKKVIYAFLSHFRKNQLKKVCQVPAESLSADIWAWRKYGQKPIKGSPYPRGYYRCSSSKGCMARKQVERNRSDPNMFIVTYTAEHNHPAPTHRNSLAGSTRQKPFSPQTVTGSDSTKPTSPATSASVDEDPVVPQSTTMESFKEEKGSPMVDDDDDELFGMCDSVVSDDFFVGLEGLAGDYFSDHSPTSFGVPWVSSNAATAAGSI</sequence>
<feature type="region of interest" description="Disordered" evidence="7">
    <location>
        <begin position="248"/>
        <end position="317"/>
    </location>
</feature>
<dbReference type="FunFam" id="2.20.25.80:FF:000007">
    <property type="entry name" value="WRKY transcription factor 22"/>
    <property type="match status" value="1"/>
</dbReference>
<keyword evidence="5" id="KW-0539">Nucleus</keyword>
<protein>
    <recommendedName>
        <fullName evidence="8">WRKY domain-containing protein</fullName>
    </recommendedName>
</protein>
<evidence type="ECO:0000313" key="9">
    <source>
        <dbReference type="EMBL" id="CAB4270087.1"/>
    </source>
</evidence>
<keyword evidence="2" id="KW-0805">Transcription regulation</keyword>